<keyword evidence="3" id="KW-1003">Cell membrane</keyword>
<reference evidence="12 13" key="1">
    <citation type="journal article" date="2014" name="BMC Genomics">
        <title>The genome of the intracellular bacterium of the coastal bivalve, Solemya velum: a blueprint for thriving in and out of symbiosis.</title>
        <authorList>
            <person name="Dmytrenko O."/>
            <person name="Russell S.L."/>
            <person name="Loo W.T."/>
            <person name="Fontanez K.M."/>
            <person name="Liao L."/>
            <person name="Roeselers G."/>
            <person name="Sharma R."/>
            <person name="Stewart F.J."/>
            <person name="Newton I.L."/>
            <person name="Woyke T."/>
            <person name="Wu D."/>
            <person name="Lang J.M."/>
            <person name="Eisen J.A."/>
            <person name="Cavanaugh C.M."/>
        </authorList>
    </citation>
    <scope>NUCLEOTIDE SEQUENCE [LARGE SCALE GENOMIC DNA]</scope>
    <source>
        <strain evidence="12 13">WH</strain>
    </source>
</reference>
<evidence type="ECO:0000259" key="11">
    <source>
        <dbReference type="Pfam" id="PF12019"/>
    </source>
</evidence>
<comment type="similarity">
    <text evidence="9">Belongs to the GSP H family.</text>
</comment>
<evidence type="ECO:0000256" key="3">
    <source>
        <dbReference type="ARBA" id="ARBA00022475"/>
    </source>
</evidence>
<keyword evidence="4" id="KW-0488">Methylation</keyword>
<evidence type="ECO:0000313" key="12">
    <source>
        <dbReference type="EMBL" id="KHF25523.1"/>
    </source>
</evidence>
<dbReference type="Proteomes" id="UP000030856">
    <property type="component" value="Unassembled WGS sequence"/>
</dbReference>
<comment type="subcellular location">
    <subcellularLocation>
        <location evidence="1">Cell inner membrane</location>
        <topology evidence="1">Single-pass membrane protein</topology>
    </subcellularLocation>
</comment>
<proteinExistence type="inferred from homology"/>
<dbReference type="SUPFAM" id="SSF54523">
    <property type="entry name" value="Pili subunits"/>
    <property type="match status" value="1"/>
</dbReference>
<evidence type="ECO:0000256" key="2">
    <source>
        <dbReference type="ARBA" id="ARBA00021549"/>
    </source>
</evidence>
<evidence type="ECO:0000256" key="6">
    <source>
        <dbReference type="ARBA" id="ARBA00022692"/>
    </source>
</evidence>
<dbReference type="RefSeq" id="WP_043115183.1">
    <property type="nucleotide sequence ID" value="NZ_JRAA01000001.1"/>
</dbReference>
<evidence type="ECO:0000256" key="1">
    <source>
        <dbReference type="ARBA" id="ARBA00004377"/>
    </source>
</evidence>
<dbReference type="STRING" id="2340.JV46_13920"/>
<accession>A0A0B0H5N8</accession>
<evidence type="ECO:0000256" key="10">
    <source>
        <dbReference type="ARBA" id="ARBA00030775"/>
    </source>
</evidence>
<dbReference type="InterPro" id="IPR045584">
    <property type="entry name" value="Pilin-like"/>
</dbReference>
<dbReference type="EMBL" id="JRAA01000001">
    <property type="protein sequence ID" value="KHF25523.1"/>
    <property type="molecule type" value="Genomic_DNA"/>
</dbReference>
<dbReference type="GeneID" id="86991474"/>
<evidence type="ECO:0000313" key="13">
    <source>
        <dbReference type="Proteomes" id="UP000030856"/>
    </source>
</evidence>
<gene>
    <name evidence="12" type="ORF">JV46_13920</name>
</gene>
<dbReference type="Pfam" id="PF07963">
    <property type="entry name" value="N_methyl"/>
    <property type="match status" value="1"/>
</dbReference>
<keyword evidence="5" id="KW-0997">Cell inner membrane</keyword>
<sequence length="188" mass="20470">MRKMLGFTLIELLIALVLLVILATFAVPNFAKMIERNRITSSLENLYHDLMIARSEAIKRNSRVTMCKSTTTDDGKTTCTASGDWGQGWIVFTDNATDSSNANAQIDNGEELIANTRITGGISISGNSLLQNYVSYVATGRTKSTSGARQLGTFTASSGKTEKEYKQQLVLSSSGRPRIEALAAYEDE</sequence>
<evidence type="ECO:0000256" key="8">
    <source>
        <dbReference type="ARBA" id="ARBA00023136"/>
    </source>
</evidence>
<comment type="caution">
    <text evidence="12">The sequence shown here is derived from an EMBL/GenBank/DDBJ whole genome shotgun (WGS) entry which is preliminary data.</text>
</comment>
<dbReference type="InterPro" id="IPR022346">
    <property type="entry name" value="T2SS_GspH"/>
</dbReference>
<dbReference type="eggNOG" id="COG4970">
    <property type="taxonomic scope" value="Bacteria"/>
</dbReference>
<evidence type="ECO:0000256" key="7">
    <source>
        <dbReference type="ARBA" id="ARBA00022989"/>
    </source>
</evidence>
<keyword evidence="7" id="KW-1133">Transmembrane helix</keyword>
<name>A0A0B0H5N8_SOVGS</name>
<evidence type="ECO:0000256" key="5">
    <source>
        <dbReference type="ARBA" id="ARBA00022519"/>
    </source>
</evidence>
<keyword evidence="6" id="KW-0812">Transmembrane</keyword>
<dbReference type="Pfam" id="PF12019">
    <property type="entry name" value="GspH"/>
    <property type="match status" value="1"/>
</dbReference>
<dbReference type="InterPro" id="IPR012902">
    <property type="entry name" value="N_methyl_site"/>
</dbReference>
<dbReference type="Gene3D" id="3.55.40.10">
    <property type="entry name" value="minor pseudopilin epsh domain"/>
    <property type="match status" value="1"/>
</dbReference>
<dbReference type="GO" id="GO:0005886">
    <property type="term" value="C:plasma membrane"/>
    <property type="evidence" value="ECO:0007669"/>
    <property type="project" value="UniProtKB-SubCell"/>
</dbReference>
<dbReference type="AlphaFoldDB" id="A0A0B0H5N8"/>
<dbReference type="GO" id="GO:0015628">
    <property type="term" value="P:protein secretion by the type II secretion system"/>
    <property type="evidence" value="ECO:0007669"/>
    <property type="project" value="InterPro"/>
</dbReference>
<keyword evidence="8" id="KW-0472">Membrane</keyword>
<evidence type="ECO:0000256" key="9">
    <source>
        <dbReference type="ARBA" id="ARBA00025772"/>
    </source>
</evidence>
<organism evidence="12 13">
    <name type="scientific">Solemya velum gill symbiont</name>
    <dbReference type="NCBI Taxonomy" id="2340"/>
    <lineage>
        <taxon>Bacteria</taxon>
        <taxon>Pseudomonadati</taxon>
        <taxon>Pseudomonadota</taxon>
        <taxon>Gammaproteobacteria</taxon>
        <taxon>sulfur-oxidizing symbionts</taxon>
    </lineage>
</organism>
<protein>
    <recommendedName>
        <fullName evidence="2">Type II secretion system protein H</fullName>
    </recommendedName>
    <alternativeName>
        <fullName evidence="10">General secretion pathway protein H</fullName>
    </alternativeName>
</protein>
<evidence type="ECO:0000256" key="4">
    <source>
        <dbReference type="ARBA" id="ARBA00022481"/>
    </source>
</evidence>
<keyword evidence="13" id="KW-1185">Reference proteome</keyword>
<dbReference type="GO" id="GO:0015627">
    <property type="term" value="C:type II protein secretion system complex"/>
    <property type="evidence" value="ECO:0007669"/>
    <property type="project" value="InterPro"/>
</dbReference>
<feature type="domain" description="General secretion pathway GspH" evidence="11">
    <location>
        <begin position="44"/>
        <end position="175"/>
    </location>
</feature>
<dbReference type="NCBIfam" id="TIGR02532">
    <property type="entry name" value="IV_pilin_GFxxxE"/>
    <property type="match status" value="1"/>
</dbReference>